<sequence length="116" mass="12222">MAIQLPNGLAWLRAALGALRAGLVVVPVNTAYTDPELEFVLTDSAAGLLVAATDRSPVAGVPVCPGPPDAEGPRRRSLRTRRRRPSWPTPAGRRAVPAAPSSPPRRCGPTRSSAWP</sequence>
<dbReference type="SUPFAM" id="SSF56801">
    <property type="entry name" value="Acetyl-CoA synthetase-like"/>
    <property type="match status" value="1"/>
</dbReference>
<dbReference type="Pfam" id="PF00501">
    <property type="entry name" value="AMP-binding"/>
    <property type="match status" value="1"/>
</dbReference>
<evidence type="ECO:0000313" key="3">
    <source>
        <dbReference type="EMBL" id="WRL63173.1"/>
    </source>
</evidence>
<organism evidence="3 4">
    <name type="scientific">Blastococcus brunescens</name>
    <dbReference type="NCBI Taxonomy" id="1564165"/>
    <lineage>
        <taxon>Bacteria</taxon>
        <taxon>Bacillati</taxon>
        <taxon>Actinomycetota</taxon>
        <taxon>Actinomycetes</taxon>
        <taxon>Geodermatophilales</taxon>
        <taxon>Geodermatophilaceae</taxon>
        <taxon>Blastococcus</taxon>
    </lineage>
</organism>
<evidence type="ECO:0000256" key="1">
    <source>
        <dbReference type="SAM" id="MobiDB-lite"/>
    </source>
</evidence>
<proteinExistence type="predicted"/>
<feature type="region of interest" description="Disordered" evidence="1">
    <location>
        <begin position="57"/>
        <end position="116"/>
    </location>
</feature>
<evidence type="ECO:0000259" key="2">
    <source>
        <dbReference type="Pfam" id="PF00501"/>
    </source>
</evidence>
<dbReference type="Gene3D" id="3.40.50.980">
    <property type="match status" value="1"/>
</dbReference>
<feature type="compositionally biased region" description="Low complexity" evidence="1">
    <location>
        <begin position="89"/>
        <end position="109"/>
    </location>
</feature>
<evidence type="ECO:0000313" key="4">
    <source>
        <dbReference type="Proteomes" id="UP001324287"/>
    </source>
</evidence>
<feature type="domain" description="AMP-dependent synthetase/ligase" evidence="2">
    <location>
        <begin position="2"/>
        <end position="57"/>
    </location>
</feature>
<feature type="compositionally biased region" description="Basic residues" evidence="1">
    <location>
        <begin position="75"/>
        <end position="85"/>
    </location>
</feature>
<dbReference type="EMBL" id="CP141261">
    <property type="protein sequence ID" value="WRL63173.1"/>
    <property type="molecule type" value="Genomic_DNA"/>
</dbReference>
<name>A0ABZ1B0C3_9ACTN</name>
<dbReference type="Proteomes" id="UP001324287">
    <property type="component" value="Chromosome"/>
</dbReference>
<gene>
    <name evidence="3" type="ORF">U6N30_25810</name>
</gene>
<dbReference type="InterPro" id="IPR000873">
    <property type="entry name" value="AMP-dep_synth/lig_dom"/>
</dbReference>
<protein>
    <submittedName>
        <fullName evidence="3">AMP-binding protein</fullName>
    </submittedName>
</protein>
<dbReference type="RefSeq" id="WP_324274510.1">
    <property type="nucleotide sequence ID" value="NZ_CP141261.1"/>
</dbReference>
<keyword evidence="4" id="KW-1185">Reference proteome</keyword>
<reference evidence="3 4" key="1">
    <citation type="submission" date="2023-12" db="EMBL/GenBank/DDBJ databases">
        <title>Blastococcus brunescens sp. nov., an actonobacterium isolated from sandstone collected in sahara desert.</title>
        <authorList>
            <person name="Gtari M."/>
            <person name="Ghodhbane F."/>
        </authorList>
    </citation>
    <scope>NUCLEOTIDE SEQUENCE [LARGE SCALE GENOMIC DNA]</scope>
    <source>
        <strain evidence="3 4">BMG 8361</strain>
    </source>
</reference>
<accession>A0ABZ1B0C3</accession>